<dbReference type="Pfam" id="PF11251">
    <property type="entry name" value="DUF3050"/>
    <property type="match status" value="1"/>
</dbReference>
<dbReference type="EMBL" id="JBHUOZ010000003">
    <property type="protein sequence ID" value="MFD2920827.1"/>
    <property type="molecule type" value="Genomic_DNA"/>
</dbReference>
<comment type="caution">
    <text evidence="1">The sequence shown here is derived from an EMBL/GenBank/DDBJ whole genome shotgun (WGS) entry which is preliminary data.</text>
</comment>
<reference evidence="2" key="1">
    <citation type="journal article" date="2019" name="Int. J. Syst. Evol. Microbiol.">
        <title>The Global Catalogue of Microorganisms (GCM) 10K type strain sequencing project: providing services to taxonomists for standard genome sequencing and annotation.</title>
        <authorList>
            <consortium name="The Broad Institute Genomics Platform"/>
            <consortium name="The Broad Institute Genome Sequencing Center for Infectious Disease"/>
            <person name="Wu L."/>
            <person name="Ma J."/>
        </authorList>
    </citation>
    <scope>NUCLEOTIDE SEQUENCE [LARGE SCALE GENOMIC DNA]</scope>
    <source>
        <strain evidence="2">KCTC 23299</strain>
    </source>
</reference>
<keyword evidence="2" id="KW-1185">Reference proteome</keyword>
<dbReference type="Proteomes" id="UP001597511">
    <property type="component" value="Unassembled WGS sequence"/>
</dbReference>
<name>A0ABW6A6D9_9BACT</name>
<dbReference type="InterPro" id="IPR024423">
    <property type="entry name" value="DUF3050"/>
</dbReference>
<dbReference type="SUPFAM" id="SSF48613">
    <property type="entry name" value="Heme oxygenase-like"/>
    <property type="match status" value="1"/>
</dbReference>
<evidence type="ECO:0000313" key="1">
    <source>
        <dbReference type="EMBL" id="MFD2920827.1"/>
    </source>
</evidence>
<evidence type="ECO:0000313" key="2">
    <source>
        <dbReference type="Proteomes" id="UP001597511"/>
    </source>
</evidence>
<dbReference type="RefSeq" id="WP_386099936.1">
    <property type="nucleotide sequence ID" value="NZ_JBHUOZ010000003.1"/>
</dbReference>
<gene>
    <name evidence="1" type="ORF">ACFS6H_13970</name>
</gene>
<dbReference type="Gene3D" id="1.20.910.10">
    <property type="entry name" value="Heme oxygenase-like"/>
    <property type="match status" value="1"/>
</dbReference>
<protein>
    <submittedName>
        <fullName evidence="1">DUF3050 domain-containing protein</fullName>
    </submittedName>
</protein>
<sequence length="256" mass="29133">MNNSLDQLQAAIADQRNALLSHPVYTAINDLPALRLFTETHIYAVWDFMSLLKSLQLELTSVTLPWKPVGNADTRYLINEIVVGEESDVDESGNRISHFELYLQAMQQLEASTGAIEDFLSRLPDIKGLDEYILQSSLPEAVKSFLGFTFRIAATAPAHVKAAVFTFGREDLIPNMFLLILEKLYAEAPEKTSIFKYYIKRHIEVDGDHHSQLGLEMVSRLCGQDEQKWKEATEASHEALVRRYQLWDHIHNSISK</sequence>
<accession>A0ABW6A6D9</accession>
<proteinExistence type="predicted"/>
<dbReference type="InterPro" id="IPR016084">
    <property type="entry name" value="Haem_Oase-like_multi-hlx"/>
</dbReference>
<organism evidence="1 2">
    <name type="scientific">Terrimonas rubra</name>
    <dbReference type="NCBI Taxonomy" id="1035890"/>
    <lineage>
        <taxon>Bacteria</taxon>
        <taxon>Pseudomonadati</taxon>
        <taxon>Bacteroidota</taxon>
        <taxon>Chitinophagia</taxon>
        <taxon>Chitinophagales</taxon>
        <taxon>Chitinophagaceae</taxon>
        <taxon>Terrimonas</taxon>
    </lineage>
</organism>